<evidence type="ECO:0000256" key="1">
    <source>
        <dbReference type="SAM" id="MobiDB-lite"/>
    </source>
</evidence>
<protein>
    <submittedName>
        <fullName evidence="2">Uncharacterized protein</fullName>
    </submittedName>
</protein>
<dbReference type="Proteomes" id="UP000510621">
    <property type="component" value="Chromosome"/>
</dbReference>
<keyword evidence="3" id="KW-1185">Reference proteome</keyword>
<dbReference type="EMBL" id="CP059265">
    <property type="protein sequence ID" value="QLQ33807.1"/>
    <property type="molecule type" value="Genomic_DNA"/>
</dbReference>
<sequence>MTPAVAEPPTVHALPQDADNAATGTEVPVSITDIWARQRAEHAESGSMLERLLIEQAESLPDLSVLDSAARPAALAADLEAGNPSIPTVKAIMKLSACQLFLWMA</sequence>
<dbReference type="AlphaFoldDB" id="A0A7L6AXX4"/>
<proteinExistence type="predicted"/>
<dbReference type="KEGG" id="this:HZT40_21795"/>
<organism evidence="2 3">
    <name type="scientific">Candidatus Thiothrix singaporensis</name>
    <dbReference type="NCBI Taxonomy" id="2799669"/>
    <lineage>
        <taxon>Bacteria</taxon>
        <taxon>Pseudomonadati</taxon>
        <taxon>Pseudomonadota</taxon>
        <taxon>Gammaproteobacteria</taxon>
        <taxon>Thiotrichales</taxon>
        <taxon>Thiotrichaceae</taxon>
        <taxon>Thiothrix</taxon>
    </lineage>
</organism>
<evidence type="ECO:0000313" key="2">
    <source>
        <dbReference type="EMBL" id="QLQ33807.1"/>
    </source>
</evidence>
<reference evidence="2" key="1">
    <citation type="submission" date="2020-06" db="EMBL/GenBank/DDBJ databases">
        <title>Analysis procedures for assessing recovery of high quality, complete, closed genomes from Nanopore long read metagenome sequencing.</title>
        <authorList>
            <person name="Bessarab I."/>
            <person name="Arumugam K."/>
            <person name="Haryono M."/>
            <person name="Liu X."/>
            <person name="Roy S."/>
            <person name="Zuniga-Montanez R.E."/>
            <person name="Qiu G."/>
            <person name="Drautz-Moses D.I."/>
            <person name="Law Y.Y."/>
            <person name="Wuertz S."/>
            <person name="Lauro F.M."/>
            <person name="Huson D.H."/>
            <person name="Williams R.B."/>
        </authorList>
    </citation>
    <scope>NUCLEOTIDE SEQUENCE [LARGE SCALE GENOMIC DNA]</scope>
    <source>
        <strain evidence="2">SSD2</strain>
    </source>
</reference>
<evidence type="ECO:0000313" key="3">
    <source>
        <dbReference type="Proteomes" id="UP000510621"/>
    </source>
</evidence>
<feature type="region of interest" description="Disordered" evidence="1">
    <location>
        <begin position="1"/>
        <end position="23"/>
    </location>
</feature>
<accession>A0A7L6AXX4</accession>
<name>A0A7L6AXX4_9GAMM</name>
<gene>
    <name evidence="2" type="ORF">HZT40_21795</name>
</gene>